<dbReference type="SUPFAM" id="SSF52402">
    <property type="entry name" value="Adenine nucleotide alpha hydrolases-like"/>
    <property type="match status" value="1"/>
</dbReference>
<dbReference type="Proteomes" id="UP000553632">
    <property type="component" value="Unassembled WGS sequence"/>
</dbReference>
<sequence length="73" mass="7909">LVPTVDGRYATLPNLMMAKKKPIEVIPAESLGVDLQSHLQVTSVEEPSARKAGVILSDVDELVDKLKNEAKVL</sequence>
<evidence type="ECO:0000313" key="5">
    <source>
        <dbReference type="Proteomes" id="UP000553632"/>
    </source>
</evidence>
<evidence type="ECO:0000256" key="1">
    <source>
        <dbReference type="ARBA" id="ARBA00022448"/>
    </source>
</evidence>
<dbReference type="EMBL" id="JABANO010003324">
    <property type="protein sequence ID" value="KAF4756897.1"/>
    <property type="molecule type" value="Genomic_DNA"/>
</dbReference>
<dbReference type="GO" id="GO:0009055">
    <property type="term" value="F:electron transfer activity"/>
    <property type="evidence" value="ECO:0007669"/>
    <property type="project" value="InterPro"/>
</dbReference>
<keyword evidence="5" id="KW-1185">Reference proteome</keyword>
<accession>A0A7J6UIA3</accession>
<feature type="non-terminal residue" evidence="4">
    <location>
        <position position="1"/>
    </location>
</feature>
<gene>
    <name evidence="3" type="ORF">FOZ62_009208</name>
    <name evidence="4" type="ORF">FOZ63_001797</name>
</gene>
<keyword evidence="1" id="KW-0813">Transport</keyword>
<evidence type="ECO:0000313" key="4">
    <source>
        <dbReference type="EMBL" id="KAF4756897.1"/>
    </source>
</evidence>
<comment type="caution">
    <text evidence="4">The sequence shown here is derived from an EMBL/GenBank/DDBJ whole genome shotgun (WGS) entry which is preliminary data.</text>
</comment>
<reference evidence="5 6" key="1">
    <citation type="submission" date="2020-04" db="EMBL/GenBank/DDBJ databases">
        <title>Perkinsus olseni comparative genomics.</title>
        <authorList>
            <person name="Bogema D.R."/>
        </authorList>
    </citation>
    <scope>NUCLEOTIDE SEQUENCE [LARGE SCALE GENOMIC DNA]</scope>
    <source>
        <strain evidence="3">ATCC PRA-205</strain>
        <strain evidence="4 5">ATCC PRA-207</strain>
    </source>
</reference>
<proteinExistence type="predicted"/>
<protein>
    <recommendedName>
        <fullName evidence="7">Electron transfer flavoprotein subunit beta</fullName>
    </recommendedName>
</protein>
<dbReference type="AlphaFoldDB" id="A0A7J6UIA3"/>
<evidence type="ECO:0000313" key="3">
    <source>
        <dbReference type="EMBL" id="KAF4751976.1"/>
    </source>
</evidence>
<dbReference type="PANTHER" id="PTHR21294">
    <property type="entry name" value="ELECTRON TRANSFER FLAVOPROTEIN BETA-SUBUNIT"/>
    <property type="match status" value="1"/>
</dbReference>
<keyword evidence="2" id="KW-0249">Electron transport</keyword>
<name>A0A7J6UIA3_PEROL</name>
<dbReference type="EMBL" id="JABANM010002797">
    <property type="protein sequence ID" value="KAF4751976.1"/>
    <property type="molecule type" value="Genomic_DNA"/>
</dbReference>
<organism evidence="4 5">
    <name type="scientific">Perkinsus olseni</name>
    <name type="common">Perkinsus atlanticus</name>
    <dbReference type="NCBI Taxonomy" id="32597"/>
    <lineage>
        <taxon>Eukaryota</taxon>
        <taxon>Sar</taxon>
        <taxon>Alveolata</taxon>
        <taxon>Perkinsozoa</taxon>
        <taxon>Perkinsea</taxon>
        <taxon>Perkinsida</taxon>
        <taxon>Perkinsidae</taxon>
        <taxon>Perkinsus</taxon>
    </lineage>
</organism>
<evidence type="ECO:0008006" key="7">
    <source>
        <dbReference type="Google" id="ProtNLM"/>
    </source>
</evidence>
<dbReference type="Proteomes" id="UP000574390">
    <property type="component" value="Unassembled WGS sequence"/>
</dbReference>
<dbReference type="InterPro" id="IPR012255">
    <property type="entry name" value="ETF_b"/>
</dbReference>
<dbReference type="InterPro" id="IPR014729">
    <property type="entry name" value="Rossmann-like_a/b/a_fold"/>
</dbReference>
<evidence type="ECO:0000313" key="6">
    <source>
        <dbReference type="Proteomes" id="UP000574390"/>
    </source>
</evidence>
<evidence type="ECO:0000256" key="2">
    <source>
        <dbReference type="ARBA" id="ARBA00022982"/>
    </source>
</evidence>
<dbReference type="Gene3D" id="3.40.50.620">
    <property type="entry name" value="HUPs"/>
    <property type="match status" value="1"/>
</dbReference>
<dbReference type="PANTHER" id="PTHR21294:SF8">
    <property type="entry name" value="ELECTRON TRANSFER FLAVOPROTEIN SUBUNIT BETA"/>
    <property type="match status" value="1"/>
</dbReference>